<proteinExistence type="inferred from homology"/>
<evidence type="ECO:0000313" key="4">
    <source>
        <dbReference type="Proteomes" id="UP001431634"/>
    </source>
</evidence>
<protein>
    <submittedName>
        <fullName evidence="3">Ecotin family protein</fullName>
    </submittedName>
</protein>
<dbReference type="PANTHER" id="PTHR35890:SF3">
    <property type="entry name" value="ECOTIN"/>
    <property type="match status" value="1"/>
</dbReference>
<keyword evidence="2" id="KW-1133">Transmembrane helix</keyword>
<dbReference type="SUPFAM" id="SSF49772">
    <property type="entry name" value="Ecotin, trypsin inhibitor"/>
    <property type="match status" value="1"/>
</dbReference>
<keyword evidence="4" id="KW-1185">Reference proteome</keyword>
<comment type="caution">
    <text evidence="3">The sequence shown here is derived from an EMBL/GenBank/DDBJ whole genome shotgun (WGS) entry which is preliminary data.</text>
</comment>
<dbReference type="EMBL" id="JASBAO010000001">
    <property type="protein sequence ID" value="MDI2089785.1"/>
    <property type="molecule type" value="Genomic_DNA"/>
</dbReference>
<dbReference type="Pfam" id="PF03974">
    <property type="entry name" value="Ecotin"/>
    <property type="match status" value="1"/>
</dbReference>
<dbReference type="Gene3D" id="2.60.40.550">
    <property type="entry name" value="Ecotin"/>
    <property type="match status" value="1"/>
</dbReference>
<dbReference type="PANTHER" id="PTHR35890">
    <property type="match status" value="1"/>
</dbReference>
<organism evidence="3 4">
    <name type="scientific">Commensalibacter oyaizuii</name>
    <dbReference type="NCBI Taxonomy" id="3043873"/>
    <lineage>
        <taxon>Bacteria</taxon>
        <taxon>Pseudomonadati</taxon>
        <taxon>Pseudomonadota</taxon>
        <taxon>Alphaproteobacteria</taxon>
        <taxon>Acetobacterales</taxon>
        <taxon>Acetobacteraceae</taxon>
    </lineage>
</organism>
<name>A0ABT6PYI4_9PROT</name>
<evidence type="ECO:0000256" key="2">
    <source>
        <dbReference type="SAM" id="Phobius"/>
    </source>
</evidence>
<evidence type="ECO:0000256" key="1">
    <source>
        <dbReference type="ARBA" id="ARBA00010558"/>
    </source>
</evidence>
<dbReference type="Proteomes" id="UP001431634">
    <property type="component" value="Unassembled WGS sequence"/>
</dbReference>
<dbReference type="InterPro" id="IPR005658">
    <property type="entry name" value="Prot_inh_ecotin"/>
</dbReference>
<evidence type="ECO:0000313" key="3">
    <source>
        <dbReference type="EMBL" id="MDI2089785.1"/>
    </source>
</evidence>
<sequence length="168" mass="19080">MLLQKNHLLRIITACGAFLFTTMFIAFNAYSASKKDPLSIWPKPEQGYKRVVIDLPVLHDEDNYKIELVPQKSMQVDCNRFMVSGTMETKPLTGWGYEYYVLSSIGPAASTRMACPGSTMQSKLIPVQTRMGFIRYNSKLPIVVYVPKDITMSYRVWSANPLQQGTEK</sequence>
<gene>
    <name evidence="3" type="ORF">QJV27_00080</name>
</gene>
<dbReference type="InterPro" id="IPR036198">
    <property type="entry name" value="Ecotin_sf"/>
</dbReference>
<feature type="transmembrane region" description="Helical" evidence="2">
    <location>
        <begin position="7"/>
        <end position="30"/>
    </location>
</feature>
<keyword evidence="2" id="KW-0812">Transmembrane</keyword>
<reference evidence="3" key="1">
    <citation type="submission" date="2023-05" db="EMBL/GenBank/DDBJ databases">
        <title>Whole genome sequence of Commensalibacter sp.</title>
        <authorList>
            <person name="Charoenyingcharoen P."/>
            <person name="Yukphan P."/>
        </authorList>
    </citation>
    <scope>NUCLEOTIDE SEQUENCE</scope>
    <source>
        <strain evidence="3">TBRC 16381</strain>
    </source>
</reference>
<dbReference type="RefSeq" id="WP_281446963.1">
    <property type="nucleotide sequence ID" value="NZ_JASBAO010000001.1"/>
</dbReference>
<comment type="similarity">
    <text evidence="1">Belongs to the protease inhibitor I11 (ecotin) family.</text>
</comment>
<accession>A0ABT6PYI4</accession>
<keyword evidence="2" id="KW-0472">Membrane</keyword>